<dbReference type="InterPro" id="IPR001638">
    <property type="entry name" value="Solute-binding_3/MltF_N"/>
</dbReference>
<dbReference type="Pfam" id="PF00497">
    <property type="entry name" value="SBP_bac_3"/>
    <property type="match status" value="1"/>
</dbReference>
<dbReference type="SUPFAM" id="SSF53850">
    <property type="entry name" value="Periplasmic binding protein-like II"/>
    <property type="match status" value="1"/>
</dbReference>
<proteinExistence type="predicted"/>
<evidence type="ECO:0000256" key="1">
    <source>
        <dbReference type="SAM" id="SignalP"/>
    </source>
</evidence>
<evidence type="ECO:0000313" key="4">
    <source>
        <dbReference type="Proteomes" id="UP000253061"/>
    </source>
</evidence>
<dbReference type="Gene3D" id="3.40.190.10">
    <property type="entry name" value="Periplasmic binding protein-like II"/>
    <property type="match status" value="2"/>
</dbReference>
<dbReference type="Proteomes" id="UP000253061">
    <property type="component" value="Unassembled WGS sequence"/>
</dbReference>
<dbReference type="PANTHER" id="PTHR38834">
    <property type="entry name" value="PERIPLASMIC SUBSTRATE BINDING PROTEIN FAMILY 3"/>
    <property type="match status" value="1"/>
</dbReference>
<feature type="chain" id="PRO_5017000225" evidence="1">
    <location>
        <begin position="21"/>
        <end position="252"/>
    </location>
</feature>
<dbReference type="RefSeq" id="WP_062955652.1">
    <property type="nucleotide sequence ID" value="NZ_JPWB01000005.1"/>
</dbReference>
<organism evidence="3 4">
    <name type="scientific">Thalassospira profundimaris</name>
    <dbReference type="NCBI Taxonomy" id="502049"/>
    <lineage>
        <taxon>Bacteria</taxon>
        <taxon>Pseudomonadati</taxon>
        <taxon>Pseudomonadota</taxon>
        <taxon>Alphaproteobacteria</taxon>
        <taxon>Rhodospirillales</taxon>
        <taxon>Thalassospiraceae</taxon>
        <taxon>Thalassospira</taxon>
    </lineage>
</organism>
<evidence type="ECO:0000259" key="2">
    <source>
        <dbReference type="Pfam" id="PF00497"/>
    </source>
</evidence>
<protein>
    <submittedName>
        <fullName evidence="3">ABC transporter substrate-binding protein</fullName>
    </submittedName>
</protein>
<dbReference type="PANTHER" id="PTHR38834:SF3">
    <property type="entry name" value="SOLUTE-BINDING PROTEIN FAMILY 3_N-TERMINAL DOMAIN-CONTAINING PROTEIN"/>
    <property type="match status" value="1"/>
</dbReference>
<comment type="caution">
    <text evidence="3">The sequence shown here is derived from an EMBL/GenBank/DDBJ whole genome shotgun (WGS) entry which is preliminary data.</text>
</comment>
<keyword evidence="1" id="KW-0732">Signal</keyword>
<dbReference type="EMBL" id="JPWB01000005">
    <property type="protein sequence ID" value="RCK21576.1"/>
    <property type="molecule type" value="Genomic_DNA"/>
</dbReference>
<sequence>MFYRLVVVLTFLLLPLVARAQESLLIATNIYPPYVNDDVENSFLPNLFTEIGARMGVRFRFEIMPWRRCQQEVENHNAWGAIPYRKTELREQTFAFSDPLYLQDSHFFAYDKHGNEPRYNYAELADLRGYRIGGVYGYYYESWFEEAGLNVDYAHSEEQNLRRLQLGRIDLFPTATTIAWYQIRQLFPPEEVANFYTLETPLIDGAGLHLMTSKTFPNNDVLLKRFNEAMAEIKSSGTYTQLVEKHGLTLRY</sequence>
<gene>
    <name evidence="3" type="ORF">TH6_13370</name>
</gene>
<dbReference type="AlphaFoldDB" id="A0A367V8M5"/>
<feature type="domain" description="Solute-binding protein family 3/N-terminal" evidence="2">
    <location>
        <begin position="43"/>
        <end position="247"/>
    </location>
</feature>
<evidence type="ECO:0000313" key="3">
    <source>
        <dbReference type="EMBL" id="RCK21576.1"/>
    </source>
</evidence>
<name>A0A367V8M5_9PROT</name>
<feature type="signal peptide" evidence="1">
    <location>
        <begin position="1"/>
        <end position="20"/>
    </location>
</feature>
<accession>A0A367V8M5</accession>
<reference evidence="3 4" key="1">
    <citation type="submission" date="2014-07" db="EMBL/GenBank/DDBJ databases">
        <title>Draft genome sequence of Thalassospira profundimaris R8-17.</title>
        <authorList>
            <person name="Lai Q."/>
            <person name="Shao Z."/>
        </authorList>
    </citation>
    <scope>NUCLEOTIDE SEQUENCE [LARGE SCALE GENOMIC DNA]</scope>
    <source>
        <strain evidence="3 4">R8-17</strain>
    </source>
</reference>